<accession>A0A516GY86</accession>
<dbReference type="Proteomes" id="UP000317496">
    <property type="component" value="Chromosome"/>
</dbReference>
<keyword evidence="1" id="KW-0812">Transmembrane</keyword>
<dbReference type="RefSeq" id="WP_144067474.1">
    <property type="nucleotide sequence ID" value="NZ_CP041636.1"/>
</dbReference>
<gene>
    <name evidence="2" type="ORF">FNB15_04045</name>
</gene>
<reference evidence="2 3" key="1">
    <citation type="submission" date="2019-07" db="EMBL/GenBank/DDBJ databases">
        <title>Genome sequencing for Ferrovibrio sp. K5.</title>
        <authorList>
            <person name="Park S.-J."/>
        </authorList>
    </citation>
    <scope>NUCLEOTIDE SEQUENCE [LARGE SCALE GENOMIC DNA]</scope>
    <source>
        <strain evidence="2 3">K5</strain>
    </source>
</reference>
<keyword evidence="1" id="KW-0472">Membrane</keyword>
<feature type="transmembrane region" description="Helical" evidence="1">
    <location>
        <begin position="25"/>
        <end position="44"/>
    </location>
</feature>
<organism evidence="2 3">
    <name type="scientific">Ferrovibrio terrae</name>
    <dbReference type="NCBI Taxonomy" id="2594003"/>
    <lineage>
        <taxon>Bacteria</taxon>
        <taxon>Pseudomonadati</taxon>
        <taxon>Pseudomonadota</taxon>
        <taxon>Alphaproteobacteria</taxon>
        <taxon>Rhodospirillales</taxon>
        <taxon>Rhodospirillaceae</taxon>
        <taxon>Ferrovibrio</taxon>
    </lineage>
</organism>
<feature type="transmembrane region" description="Helical" evidence="1">
    <location>
        <begin position="59"/>
        <end position="81"/>
    </location>
</feature>
<dbReference type="Pfam" id="PF06532">
    <property type="entry name" value="NrsF"/>
    <property type="match status" value="1"/>
</dbReference>
<evidence type="ECO:0000313" key="2">
    <source>
        <dbReference type="EMBL" id="QDO96493.1"/>
    </source>
</evidence>
<feature type="transmembrane region" description="Helical" evidence="1">
    <location>
        <begin position="188"/>
        <end position="210"/>
    </location>
</feature>
<sequence length="212" mass="21941">MKTDDLIHAIAEDVTPSGLHPQRSLALALAGAVAAAAILFWLLLGPRGNALVSLAEPRFVLKFLVTLGLAAAAIGLVLRLIRPGAAPGLWHSALLLAPGLLLIGIGGELLAVPAERWMTVLVGVNARICLTYIPLMGLAPLGLILLALRRGAPTRPALAGAVAGLIAGGISAAFYASHCPDDSPLFVATWYVLAIAILAALGALLGRWLLRW</sequence>
<feature type="transmembrane region" description="Helical" evidence="1">
    <location>
        <begin position="124"/>
        <end position="148"/>
    </location>
</feature>
<dbReference type="InterPro" id="IPR009495">
    <property type="entry name" value="NrsF"/>
</dbReference>
<evidence type="ECO:0000256" key="1">
    <source>
        <dbReference type="SAM" id="Phobius"/>
    </source>
</evidence>
<protein>
    <submittedName>
        <fullName evidence="2">DUF1109 family protein</fullName>
    </submittedName>
</protein>
<feature type="transmembrane region" description="Helical" evidence="1">
    <location>
        <begin position="157"/>
        <end position="176"/>
    </location>
</feature>
<name>A0A516GY86_9PROT</name>
<dbReference type="AlphaFoldDB" id="A0A516GY86"/>
<dbReference type="EMBL" id="CP041636">
    <property type="protein sequence ID" value="QDO96493.1"/>
    <property type="molecule type" value="Genomic_DNA"/>
</dbReference>
<keyword evidence="3" id="KW-1185">Reference proteome</keyword>
<dbReference type="KEGG" id="fer:FNB15_04045"/>
<evidence type="ECO:0000313" key="3">
    <source>
        <dbReference type="Proteomes" id="UP000317496"/>
    </source>
</evidence>
<proteinExistence type="predicted"/>
<feature type="transmembrane region" description="Helical" evidence="1">
    <location>
        <begin position="93"/>
        <end position="112"/>
    </location>
</feature>
<keyword evidence="1" id="KW-1133">Transmembrane helix</keyword>